<proteinExistence type="predicted"/>
<feature type="region of interest" description="Disordered" evidence="1">
    <location>
        <begin position="52"/>
        <end position="79"/>
    </location>
</feature>
<evidence type="ECO:0000313" key="2">
    <source>
        <dbReference type="EMBL" id="KAK7086047.1"/>
    </source>
</evidence>
<sequence>MLHFQQVAMKERNKLKRESAANFDQVGDADKLLQQKDEEIRRMQEMLSQMQEKLKESGKDQAAAALSLEPGKRDSVVNV</sequence>
<name>A0AAN9AG27_HALRR</name>
<organism evidence="2 3">
    <name type="scientific">Halocaridina rubra</name>
    <name type="common">Hawaiian red shrimp</name>
    <dbReference type="NCBI Taxonomy" id="373956"/>
    <lineage>
        <taxon>Eukaryota</taxon>
        <taxon>Metazoa</taxon>
        <taxon>Ecdysozoa</taxon>
        <taxon>Arthropoda</taxon>
        <taxon>Crustacea</taxon>
        <taxon>Multicrustacea</taxon>
        <taxon>Malacostraca</taxon>
        <taxon>Eumalacostraca</taxon>
        <taxon>Eucarida</taxon>
        <taxon>Decapoda</taxon>
        <taxon>Pleocyemata</taxon>
        <taxon>Caridea</taxon>
        <taxon>Atyoidea</taxon>
        <taxon>Atyidae</taxon>
        <taxon>Halocaridina</taxon>
    </lineage>
</organism>
<gene>
    <name evidence="2" type="primary">SEPT4_1</name>
    <name evidence="2" type="ORF">SK128_004154</name>
</gene>
<accession>A0AAN9AG27</accession>
<feature type="compositionally biased region" description="Basic and acidic residues" evidence="1">
    <location>
        <begin position="70"/>
        <end position="79"/>
    </location>
</feature>
<dbReference type="AlphaFoldDB" id="A0AAN9AG27"/>
<dbReference type="EMBL" id="JAXCGZ010000401">
    <property type="protein sequence ID" value="KAK7086047.1"/>
    <property type="molecule type" value="Genomic_DNA"/>
</dbReference>
<evidence type="ECO:0000313" key="3">
    <source>
        <dbReference type="Proteomes" id="UP001381693"/>
    </source>
</evidence>
<evidence type="ECO:0000256" key="1">
    <source>
        <dbReference type="SAM" id="MobiDB-lite"/>
    </source>
</evidence>
<keyword evidence="3" id="KW-1185">Reference proteome</keyword>
<protein>
    <submittedName>
        <fullName evidence="2">Septin-4</fullName>
    </submittedName>
</protein>
<comment type="caution">
    <text evidence="2">The sequence shown here is derived from an EMBL/GenBank/DDBJ whole genome shotgun (WGS) entry which is preliminary data.</text>
</comment>
<dbReference type="Proteomes" id="UP001381693">
    <property type="component" value="Unassembled WGS sequence"/>
</dbReference>
<reference evidence="2 3" key="1">
    <citation type="submission" date="2023-11" db="EMBL/GenBank/DDBJ databases">
        <title>Halocaridina rubra genome assembly.</title>
        <authorList>
            <person name="Smith C."/>
        </authorList>
    </citation>
    <scope>NUCLEOTIDE SEQUENCE [LARGE SCALE GENOMIC DNA]</scope>
    <source>
        <strain evidence="2">EP-1</strain>
        <tissue evidence="2">Whole</tissue>
    </source>
</reference>